<sequence length="799" mass="89898">MEENRLWNARWIWHQSYPWTSDPGTHEMVWFRREFDVTDPHLAQLVVDISADSRYRLFLNGDSVSVGPCKGDRSTHYYETVDLSERLIAGTNVLAAQVLHFAPSGPHLLGVSGPLSIHRAVSGAMFLEGVLIEGNGHSQTLHSDEKWLCKKMPGFKLVPSPIIFFLGGFEDTDGSGLDHGWELPGYDDEGWTNAVIVCETGDKFGQLTPWQLAPRPIPPMREEPASFRGITKADDRAAIPGYEAMLRGGDTRSVRVEAGQSIWLELDAGELVTGYVTLKLRGGRESRIKLLYAESYEEPASNLHHRVKGIRDDAENGILLGEADHYTVAGVGIGESVERYEPFDFRTFRYLRLEAAAKDEPLEIVLLSYRDTGYPLNAQAAFSCSDPDYAALWELSLKTLRRCMHETYEDCPYYEQLQYTMDTRLQMMFTYAVSADDRLARRALFDYHSSALPSGMLQSRYPSEYRQVIPSFSLYWIHMLYEHYWHFGDRELIRRYVPTMTGVLGWFRRMLTPEGLVAPTPRAYWPYFDWCIDWENGTPPAHAKGPLTLLSQMLAAALQTASQIYEAVGWSDAAREAKADANAVNEALLRLCWRPERGLFADGPEVEEFSQHAQVWGVVCGAVQGEDAVRLLERTIEPQAEHMAQLSVPASYELFRMLSRHGLYGKASNVIDRWKAFLHLHLTTLPEVTDDNHPRSDCHAWSALPLSEFTGEILGVRPGAPGYSEIIVSPQPLQLSWAKGSAATRHGSVEVEWTLDEEAVFRMSGNGPVGIPLLVVLPNGKQVEFRHGGKFEASAKLRA</sequence>
<evidence type="ECO:0000259" key="2">
    <source>
        <dbReference type="Pfam" id="PF17390"/>
    </source>
</evidence>
<evidence type="ECO:0000259" key="1">
    <source>
        <dbReference type="Pfam" id="PF17389"/>
    </source>
</evidence>
<reference evidence="3 4" key="2">
    <citation type="journal article" date="2013" name="Genome Announc.">
        <title>Genome Sequence of Growth-Improving Paenibacillus mucilaginosus Strain KNP414.</title>
        <authorList>
            <person name="Lu J.J."/>
            <person name="Wang J.F."/>
            <person name="Hu X.F."/>
        </authorList>
    </citation>
    <scope>NUCLEOTIDE SEQUENCE [LARGE SCALE GENOMIC DNA]</scope>
    <source>
        <strain evidence="3 4">KNP414</strain>
    </source>
</reference>
<dbReference type="InterPro" id="IPR035396">
    <property type="entry name" value="Bac_rhamnosid6H"/>
</dbReference>
<protein>
    <recommendedName>
        <fullName evidence="5">Alpha-L-rhamnosidase</fullName>
    </recommendedName>
</protein>
<dbReference type="InterPro" id="IPR012341">
    <property type="entry name" value="6hp_glycosidase-like_sf"/>
</dbReference>
<dbReference type="AlphaFoldDB" id="F8FQQ3"/>
<dbReference type="SUPFAM" id="SSF48208">
    <property type="entry name" value="Six-hairpin glycosidases"/>
    <property type="match status" value="1"/>
</dbReference>
<feature type="domain" description="Alpha-L-rhamnosidase C-terminal" evidence="2">
    <location>
        <begin position="715"/>
        <end position="789"/>
    </location>
</feature>
<dbReference type="PATRIC" id="fig|1036673.3.peg.1643"/>
<dbReference type="Gene3D" id="2.60.420.10">
    <property type="entry name" value="Maltose phosphorylase, domain 3"/>
    <property type="match status" value="1"/>
</dbReference>
<reference evidence="4" key="1">
    <citation type="submission" date="2011-06" db="EMBL/GenBank/DDBJ databases">
        <title>Complete genome sequence of Paenibacillus mucilaginosus KNP414.</title>
        <authorList>
            <person name="Wang J."/>
            <person name="Hu S."/>
            <person name="Hu X."/>
            <person name="Zhang B."/>
            <person name="Dong D."/>
            <person name="Zhang S."/>
            <person name="Zhao K."/>
            <person name="Wu D."/>
        </authorList>
    </citation>
    <scope>NUCLEOTIDE SEQUENCE [LARGE SCALE GENOMIC DNA]</scope>
    <source>
        <strain evidence="4">KNP414</strain>
    </source>
</reference>
<dbReference type="Gene3D" id="2.60.120.260">
    <property type="entry name" value="Galactose-binding domain-like"/>
    <property type="match status" value="2"/>
</dbReference>
<dbReference type="InterPro" id="IPR008979">
    <property type="entry name" value="Galactose-bd-like_sf"/>
</dbReference>
<dbReference type="Proteomes" id="UP000006620">
    <property type="component" value="Chromosome"/>
</dbReference>
<dbReference type="GO" id="GO:0005975">
    <property type="term" value="P:carbohydrate metabolic process"/>
    <property type="evidence" value="ECO:0007669"/>
    <property type="project" value="InterPro"/>
</dbReference>
<feature type="domain" description="Alpha-L-rhamnosidase six-hairpin glycosidase" evidence="1">
    <location>
        <begin position="380"/>
        <end position="703"/>
    </location>
</feature>
<dbReference type="Gene3D" id="1.50.10.10">
    <property type="match status" value="1"/>
</dbReference>
<dbReference type="InterPro" id="IPR008928">
    <property type="entry name" value="6-hairpin_glycosidase_sf"/>
</dbReference>
<evidence type="ECO:0008006" key="5">
    <source>
        <dbReference type="Google" id="ProtNLM"/>
    </source>
</evidence>
<evidence type="ECO:0000313" key="4">
    <source>
        <dbReference type="Proteomes" id="UP000006620"/>
    </source>
</evidence>
<organism evidence="3 4">
    <name type="scientific">Paenibacillus mucilaginosus (strain KNP414)</name>
    <dbReference type="NCBI Taxonomy" id="1036673"/>
    <lineage>
        <taxon>Bacteria</taxon>
        <taxon>Bacillati</taxon>
        <taxon>Bacillota</taxon>
        <taxon>Bacilli</taxon>
        <taxon>Bacillales</taxon>
        <taxon>Paenibacillaceae</taxon>
        <taxon>Paenibacillus</taxon>
    </lineage>
</organism>
<dbReference type="RefSeq" id="WP_013915570.1">
    <property type="nucleotide sequence ID" value="NC_015690.1"/>
</dbReference>
<dbReference type="KEGG" id="pms:KNP414_01846"/>
<name>F8FQQ3_PAEMK</name>
<dbReference type="HOGENOM" id="CLU_009782_0_1_9"/>
<dbReference type="Pfam" id="PF17389">
    <property type="entry name" value="Bac_rhamnosid6H"/>
    <property type="match status" value="1"/>
</dbReference>
<dbReference type="PANTHER" id="PTHR34987:SF2">
    <property type="entry name" value="B, PUTATIVE (AFU_ORTHOLOGUE AFUA_7G05040)-RELATED"/>
    <property type="match status" value="1"/>
</dbReference>
<proteinExistence type="predicted"/>
<dbReference type="Pfam" id="PF17390">
    <property type="entry name" value="Bac_rhamnosid_C"/>
    <property type="match status" value="1"/>
</dbReference>
<dbReference type="PANTHER" id="PTHR34987">
    <property type="entry name" value="C, PUTATIVE (AFU_ORTHOLOGUE AFUA_3G02880)-RELATED"/>
    <property type="match status" value="1"/>
</dbReference>
<gene>
    <name evidence="3" type="ordered locus">KNP414_01846</name>
</gene>
<accession>F8FQQ3</accession>
<dbReference type="EMBL" id="CP002869">
    <property type="protein sequence ID" value="AEI40408.1"/>
    <property type="molecule type" value="Genomic_DNA"/>
</dbReference>
<dbReference type="SUPFAM" id="SSF49785">
    <property type="entry name" value="Galactose-binding domain-like"/>
    <property type="match status" value="1"/>
</dbReference>
<evidence type="ECO:0000313" key="3">
    <source>
        <dbReference type="EMBL" id="AEI40408.1"/>
    </source>
</evidence>
<dbReference type="InterPro" id="IPR035398">
    <property type="entry name" value="Bac_rhamnosid_C"/>
</dbReference>